<sequence length="43" mass="5257">MTEPPLIKYKTEYVFWVPRKISFFSTESKQEQKIRKGSGWIYE</sequence>
<dbReference type="EMBL" id="CP061800">
    <property type="protein sequence ID" value="QTA93907.1"/>
    <property type="molecule type" value="Genomic_DNA"/>
</dbReference>
<protein>
    <submittedName>
        <fullName evidence="1">Uncharacterized protein</fullName>
    </submittedName>
</protein>
<keyword evidence="2" id="KW-1185">Reference proteome</keyword>
<dbReference type="AlphaFoldDB" id="A0A975BZM1"/>
<dbReference type="Proteomes" id="UP000663722">
    <property type="component" value="Chromosome"/>
</dbReference>
<accession>A0A975BZM1</accession>
<dbReference type="KEGG" id="dmm:dnm_100150"/>
<reference evidence="1" key="1">
    <citation type="journal article" date="2021" name="Microb. Physiol.">
        <title>Proteogenomic Insights into the Physiology of Marine, Sulfate-Reducing, Filamentous Desulfonema limicola and Desulfonema magnum.</title>
        <authorList>
            <person name="Schnaars V."/>
            <person name="Wohlbrand L."/>
            <person name="Scheve S."/>
            <person name="Hinrichs C."/>
            <person name="Reinhardt R."/>
            <person name="Rabus R."/>
        </authorList>
    </citation>
    <scope>NUCLEOTIDE SEQUENCE</scope>
    <source>
        <strain evidence="1">4be13</strain>
    </source>
</reference>
<evidence type="ECO:0000313" key="1">
    <source>
        <dbReference type="EMBL" id="QTA93907.1"/>
    </source>
</evidence>
<name>A0A975BZM1_9BACT</name>
<gene>
    <name evidence="1" type="ORF">dnm_100150</name>
</gene>
<organism evidence="1 2">
    <name type="scientific">Desulfonema magnum</name>
    <dbReference type="NCBI Taxonomy" id="45655"/>
    <lineage>
        <taxon>Bacteria</taxon>
        <taxon>Pseudomonadati</taxon>
        <taxon>Thermodesulfobacteriota</taxon>
        <taxon>Desulfobacteria</taxon>
        <taxon>Desulfobacterales</taxon>
        <taxon>Desulfococcaceae</taxon>
        <taxon>Desulfonema</taxon>
    </lineage>
</organism>
<proteinExistence type="predicted"/>
<evidence type="ECO:0000313" key="2">
    <source>
        <dbReference type="Proteomes" id="UP000663722"/>
    </source>
</evidence>